<dbReference type="EMBL" id="CP086364">
    <property type="protein sequence ID" value="UNI24385.1"/>
    <property type="molecule type" value="Genomic_DNA"/>
</dbReference>
<feature type="transmembrane region" description="Helical" evidence="1">
    <location>
        <begin position="82"/>
        <end position="101"/>
    </location>
</feature>
<keyword evidence="3" id="KW-1185">Reference proteome</keyword>
<keyword evidence="1" id="KW-0472">Membrane</keyword>
<dbReference type="RefSeq" id="XP_047847866.1">
    <property type="nucleotide sequence ID" value="XM_047991853.1"/>
</dbReference>
<evidence type="ECO:0000313" key="3">
    <source>
        <dbReference type="Proteomes" id="UP000829364"/>
    </source>
</evidence>
<dbReference type="KEGG" id="ptkz:JDV02_010135"/>
<keyword evidence="1" id="KW-0812">Transmembrane</keyword>
<dbReference type="GeneID" id="72072080"/>
<dbReference type="AlphaFoldDB" id="A0A9Q8QR81"/>
<reference evidence="2" key="1">
    <citation type="submission" date="2021-11" db="EMBL/GenBank/DDBJ databases">
        <title>Purpureocillium_takamizusanense_genome.</title>
        <authorList>
            <person name="Nguyen N.-H."/>
        </authorList>
    </citation>
    <scope>NUCLEOTIDE SEQUENCE</scope>
    <source>
        <strain evidence="2">PT3</strain>
    </source>
</reference>
<evidence type="ECO:0000313" key="2">
    <source>
        <dbReference type="EMBL" id="UNI24385.1"/>
    </source>
</evidence>
<protein>
    <submittedName>
        <fullName evidence="2">Uncharacterized protein</fullName>
    </submittedName>
</protein>
<accession>A0A9Q8QR81</accession>
<sequence>MKWQRLLAAAAAAAAAARRQCFRAHGPRASCDLAGGFEALRAANTIDTSKTPAAAYAGRKVSLHAEDDATQTIGRVRLVPPVLVVVLAVKFFFFTLTPFLLRPGEGVETGPQPLDRARLR</sequence>
<gene>
    <name evidence="2" type="ORF">JDV02_010135</name>
</gene>
<dbReference type="Proteomes" id="UP000829364">
    <property type="component" value="Chromosome 11"/>
</dbReference>
<evidence type="ECO:0000256" key="1">
    <source>
        <dbReference type="SAM" id="Phobius"/>
    </source>
</evidence>
<organism evidence="2 3">
    <name type="scientific">Purpureocillium takamizusanense</name>
    <dbReference type="NCBI Taxonomy" id="2060973"/>
    <lineage>
        <taxon>Eukaryota</taxon>
        <taxon>Fungi</taxon>
        <taxon>Dikarya</taxon>
        <taxon>Ascomycota</taxon>
        <taxon>Pezizomycotina</taxon>
        <taxon>Sordariomycetes</taxon>
        <taxon>Hypocreomycetidae</taxon>
        <taxon>Hypocreales</taxon>
        <taxon>Ophiocordycipitaceae</taxon>
        <taxon>Purpureocillium</taxon>
    </lineage>
</organism>
<keyword evidence="1" id="KW-1133">Transmembrane helix</keyword>
<name>A0A9Q8QR81_9HYPO</name>
<proteinExistence type="predicted"/>